<evidence type="ECO:0000256" key="5">
    <source>
        <dbReference type="ARBA" id="ARBA00022989"/>
    </source>
</evidence>
<keyword evidence="6 7" id="KW-0472">Membrane</keyword>
<accession>A0A833H0M6</accession>
<dbReference type="Proteomes" id="UP000460298">
    <property type="component" value="Unassembled WGS sequence"/>
</dbReference>
<sequence>MSEFTFWIEKHRDWFIEFLRMFLGVVLIMKGVYFLQDMSTFLTASPHNFESTTGTGWAYGTLAHVIIFANILGGAAVMIGFLTRIAIPVQLPALLVVALSGPMQQLYFKGGSPFEMWLLIVMLVLLMFYGPGRLSVDYYVFRKRRSEPT</sequence>
<name>A0A833H0M6_9LEPT</name>
<dbReference type="EMBL" id="WBUI01000012">
    <property type="protein sequence ID" value="KAB2931799.1"/>
    <property type="molecule type" value="Genomic_DNA"/>
</dbReference>
<protein>
    <submittedName>
        <fullName evidence="8">DoxX family membrane protein</fullName>
    </submittedName>
</protein>
<keyword evidence="5 7" id="KW-1133">Transmembrane helix</keyword>
<dbReference type="InterPro" id="IPR051907">
    <property type="entry name" value="DoxX-like_oxidoreductase"/>
</dbReference>
<feature type="transmembrane region" description="Helical" evidence="7">
    <location>
        <begin position="56"/>
        <end position="82"/>
    </location>
</feature>
<keyword evidence="3" id="KW-1003">Cell membrane</keyword>
<reference evidence="8 9" key="1">
    <citation type="submission" date="2019-10" db="EMBL/GenBank/DDBJ databases">
        <title>Extracellular Electron Transfer in a Candidatus Methanoperedens spp. Enrichment Culture.</title>
        <authorList>
            <person name="Berger S."/>
            <person name="Rangel Shaw D."/>
            <person name="Berben T."/>
            <person name="In 'T Zandt M."/>
            <person name="Frank J."/>
            <person name="Reimann J."/>
            <person name="Jetten M.S.M."/>
            <person name="Welte C.U."/>
        </authorList>
    </citation>
    <scope>NUCLEOTIDE SEQUENCE [LARGE SCALE GENOMIC DNA]</scope>
    <source>
        <strain evidence="8">SB12</strain>
    </source>
</reference>
<dbReference type="AlphaFoldDB" id="A0A833H0M6"/>
<evidence type="ECO:0000256" key="3">
    <source>
        <dbReference type="ARBA" id="ARBA00022475"/>
    </source>
</evidence>
<feature type="transmembrane region" description="Helical" evidence="7">
    <location>
        <begin position="18"/>
        <end position="36"/>
    </location>
</feature>
<comment type="subcellular location">
    <subcellularLocation>
        <location evidence="1">Cell membrane</location>
        <topology evidence="1">Multi-pass membrane protein</topology>
    </subcellularLocation>
</comment>
<organism evidence="8 9">
    <name type="scientific">Leptonema illini</name>
    <dbReference type="NCBI Taxonomy" id="183"/>
    <lineage>
        <taxon>Bacteria</taxon>
        <taxon>Pseudomonadati</taxon>
        <taxon>Spirochaetota</taxon>
        <taxon>Spirochaetia</taxon>
        <taxon>Leptospirales</taxon>
        <taxon>Leptospiraceae</taxon>
        <taxon>Leptonema</taxon>
    </lineage>
</organism>
<dbReference type="Pfam" id="PF07681">
    <property type="entry name" value="DoxX"/>
    <property type="match status" value="1"/>
</dbReference>
<feature type="transmembrane region" description="Helical" evidence="7">
    <location>
        <begin position="114"/>
        <end position="136"/>
    </location>
</feature>
<dbReference type="PANTHER" id="PTHR33452">
    <property type="entry name" value="OXIDOREDUCTASE CATD-RELATED"/>
    <property type="match status" value="1"/>
</dbReference>
<dbReference type="InterPro" id="IPR032808">
    <property type="entry name" value="DoxX"/>
</dbReference>
<evidence type="ECO:0000256" key="1">
    <source>
        <dbReference type="ARBA" id="ARBA00004651"/>
    </source>
</evidence>
<evidence type="ECO:0000313" key="8">
    <source>
        <dbReference type="EMBL" id="KAB2931799.1"/>
    </source>
</evidence>
<evidence type="ECO:0000256" key="4">
    <source>
        <dbReference type="ARBA" id="ARBA00022692"/>
    </source>
</evidence>
<comment type="similarity">
    <text evidence="2">Belongs to the DoxX family.</text>
</comment>
<proteinExistence type="inferred from homology"/>
<evidence type="ECO:0000256" key="2">
    <source>
        <dbReference type="ARBA" id="ARBA00006679"/>
    </source>
</evidence>
<evidence type="ECO:0000256" key="6">
    <source>
        <dbReference type="ARBA" id="ARBA00023136"/>
    </source>
</evidence>
<gene>
    <name evidence="8" type="ORF">F9K24_12775</name>
</gene>
<comment type="caution">
    <text evidence="8">The sequence shown here is derived from an EMBL/GenBank/DDBJ whole genome shotgun (WGS) entry which is preliminary data.</text>
</comment>
<dbReference type="PANTHER" id="PTHR33452:SF1">
    <property type="entry name" value="INNER MEMBRANE PROTEIN YPHA-RELATED"/>
    <property type="match status" value="1"/>
</dbReference>
<evidence type="ECO:0000313" key="9">
    <source>
        <dbReference type="Proteomes" id="UP000460298"/>
    </source>
</evidence>
<dbReference type="GO" id="GO:0005886">
    <property type="term" value="C:plasma membrane"/>
    <property type="evidence" value="ECO:0007669"/>
    <property type="project" value="UniProtKB-SubCell"/>
</dbReference>
<feature type="transmembrane region" description="Helical" evidence="7">
    <location>
        <begin position="89"/>
        <end position="108"/>
    </location>
</feature>
<keyword evidence="4 7" id="KW-0812">Transmembrane</keyword>
<evidence type="ECO:0000256" key="7">
    <source>
        <dbReference type="SAM" id="Phobius"/>
    </source>
</evidence>